<evidence type="ECO:0000313" key="2">
    <source>
        <dbReference type="Proteomes" id="UP000275777"/>
    </source>
</evidence>
<evidence type="ECO:0000313" key="1">
    <source>
        <dbReference type="EMBL" id="VEB44123.1"/>
    </source>
</evidence>
<name>A0A3S4HP96_CHRVL</name>
<dbReference type="SUPFAM" id="SSF52540">
    <property type="entry name" value="P-loop containing nucleoside triphosphate hydrolases"/>
    <property type="match status" value="1"/>
</dbReference>
<accession>A0A3S4HP96</accession>
<dbReference type="AlphaFoldDB" id="A0A3S4HP96"/>
<dbReference type="EMBL" id="LR134182">
    <property type="protein sequence ID" value="VEB44123.1"/>
    <property type="molecule type" value="Genomic_DNA"/>
</dbReference>
<dbReference type="InterPro" id="IPR027417">
    <property type="entry name" value="P-loop_NTPase"/>
</dbReference>
<organism evidence="1 2">
    <name type="scientific">Chromobacterium violaceum</name>
    <dbReference type="NCBI Taxonomy" id="536"/>
    <lineage>
        <taxon>Bacteria</taxon>
        <taxon>Pseudomonadati</taxon>
        <taxon>Pseudomonadota</taxon>
        <taxon>Betaproteobacteria</taxon>
        <taxon>Neisseriales</taxon>
        <taxon>Chromobacteriaceae</taxon>
        <taxon>Chromobacterium</taxon>
    </lineage>
</organism>
<proteinExistence type="predicted"/>
<reference evidence="1 2" key="1">
    <citation type="submission" date="2018-12" db="EMBL/GenBank/DDBJ databases">
        <authorList>
            <consortium name="Pathogen Informatics"/>
        </authorList>
    </citation>
    <scope>NUCLEOTIDE SEQUENCE [LARGE SCALE GENOMIC DNA]</scope>
    <source>
        <strain evidence="1 2">NCTC9695</strain>
    </source>
</reference>
<dbReference type="Gene3D" id="3.40.50.300">
    <property type="entry name" value="P-loop containing nucleotide triphosphate hydrolases"/>
    <property type="match status" value="1"/>
</dbReference>
<sequence>MLTLRNLNKRFGARVVADDVSLEVSAGETLAMLGRPAAARARC</sequence>
<protein>
    <submittedName>
        <fullName evidence="1">Uncharacterized protein</fullName>
    </submittedName>
</protein>
<dbReference type="Proteomes" id="UP000275777">
    <property type="component" value="Chromosome"/>
</dbReference>
<gene>
    <name evidence="1" type="ORF">NCTC9695_04597</name>
</gene>